<organism evidence="2 3">
    <name type="scientific">Rhodovulum steppense</name>
    <dbReference type="NCBI Taxonomy" id="540251"/>
    <lineage>
        <taxon>Bacteria</taxon>
        <taxon>Pseudomonadati</taxon>
        <taxon>Pseudomonadota</taxon>
        <taxon>Alphaproteobacteria</taxon>
        <taxon>Rhodobacterales</taxon>
        <taxon>Paracoccaceae</taxon>
        <taxon>Rhodovulum</taxon>
    </lineage>
</organism>
<dbReference type="InterPro" id="IPR001202">
    <property type="entry name" value="WW_dom"/>
</dbReference>
<dbReference type="PANTHER" id="PTHR43236">
    <property type="entry name" value="ANTITOXIN HIGA1"/>
    <property type="match status" value="1"/>
</dbReference>
<proteinExistence type="predicted"/>
<dbReference type="Pfam" id="PF06114">
    <property type="entry name" value="Peptidase_M78"/>
    <property type="match status" value="1"/>
</dbReference>
<evidence type="ECO:0000259" key="1">
    <source>
        <dbReference type="Pfam" id="PF06114"/>
    </source>
</evidence>
<reference evidence="2 3" key="1">
    <citation type="submission" date="2019-03" db="EMBL/GenBank/DDBJ databases">
        <title>Genomic Encyclopedia of Type Strains, Phase IV (KMG-IV): sequencing the most valuable type-strain genomes for metagenomic binning, comparative biology and taxonomic classification.</title>
        <authorList>
            <person name="Goeker M."/>
        </authorList>
    </citation>
    <scope>NUCLEOTIDE SEQUENCE [LARGE SCALE GENOMIC DNA]</scope>
    <source>
        <strain evidence="2 3">DSM 21153</strain>
    </source>
</reference>
<sequence>MQHLRGDERMQLREYLPYDVREAMRALPADGELRHKVRNFTLNPRVDGRARSVKAFAEDLGFAIVERRLPRGMNGRLARDPWSENGFVIEVNSSLSIEAKRFTVLHEIAHYFLHTEHRDPLGWDEHFDPTGQTFYVDTQAEREANAFAEALLFGGGQLAAAHGLLGGDIKKLAKYFGVTEPVVRIALSKLQEN</sequence>
<dbReference type="Gene3D" id="1.10.10.2910">
    <property type="match status" value="1"/>
</dbReference>
<dbReference type="EMBL" id="SLVM01000005">
    <property type="protein sequence ID" value="TCM86065.1"/>
    <property type="molecule type" value="Genomic_DNA"/>
</dbReference>
<dbReference type="InterPro" id="IPR010359">
    <property type="entry name" value="IrrE_HExxH"/>
</dbReference>
<gene>
    <name evidence="2" type="ORF">EV216_10529</name>
</gene>
<dbReference type="InterPro" id="IPR052345">
    <property type="entry name" value="Rad_response_metalloprotease"/>
</dbReference>
<dbReference type="AlphaFoldDB" id="A0A4R1YXX9"/>
<accession>A0A4R1YXX9</accession>
<feature type="domain" description="IrrE N-terminal-like" evidence="1">
    <location>
        <begin position="58"/>
        <end position="188"/>
    </location>
</feature>
<comment type="caution">
    <text evidence="2">The sequence shown here is derived from an EMBL/GenBank/DDBJ whole genome shotgun (WGS) entry which is preliminary data.</text>
</comment>
<dbReference type="PANTHER" id="PTHR43236:SF2">
    <property type="entry name" value="BLL0069 PROTEIN"/>
    <property type="match status" value="1"/>
</dbReference>
<name>A0A4R1YXX9_9RHOB</name>
<dbReference type="Proteomes" id="UP000295277">
    <property type="component" value="Unassembled WGS sequence"/>
</dbReference>
<dbReference type="CDD" id="cd00201">
    <property type="entry name" value="WW"/>
    <property type="match status" value="1"/>
</dbReference>
<protein>
    <submittedName>
        <fullName evidence="2">Uncharacterized protein DUF955</fullName>
    </submittedName>
</protein>
<keyword evidence="3" id="KW-1185">Reference proteome</keyword>
<evidence type="ECO:0000313" key="3">
    <source>
        <dbReference type="Proteomes" id="UP000295277"/>
    </source>
</evidence>
<evidence type="ECO:0000313" key="2">
    <source>
        <dbReference type="EMBL" id="TCM86065.1"/>
    </source>
</evidence>